<dbReference type="Proteomes" id="UP000735874">
    <property type="component" value="Unassembled WGS sequence"/>
</dbReference>
<reference evidence="6 7" key="1">
    <citation type="submission" date="2018-01" db="EMBL/GenBank/DDBJ databases">
        <title>Draft genome of the strawberry crown rot pathogen Phytophthora cactorum.</title>
        <authorList>
            <person name="Armitage A.D."/>
            <person name="Lysoe E."/>
            <person name="Nellist C.F."/>
            <person name="Harrison R.J."/>
            <person name="Brurberg M.B."/>
        </authorList>
    </citation>
    <scope>NUCLEOTIDE SEQUENCE [LARGE SCALE GENOMIC DNA]</scope>
    <source>
        <strain evidence="6 7">10300</strain>
    </source>
</reference>
<dbReference type="EMBL" id="MJFZ01000785">
    <property type="protein sequence ID" value="RAW25173.1"/>
    <property type="molecule type" value="Genomic_DNA"/>
</dbReference>
<dbReference type="Proteomes" id="UP000760860">
    <property type="component" value="Unassembled WGS sequence"/>
</dbReference>
<evidence type="ECO:0000313" key="4">
    <source>
        <dbReference type="EMBL" id="KAG2964498.1"/>
    </source>
</evidence>
<dbReference type="Proteomes" id="UP000697107">
    <property type="component" value="Unassembled WGS sequence"/>
</dbReference>
<organism evidence="6 7">
    <name type="scientific">Phytophthora cactorum</name>
    <dbReference type="NCBI Taxonomy" id="29920"/>
    <lineage>
        <taxon>Eukaryota</taxon>
        <taxon>Sar</taxon>
        <taxon>Stramenopiles</taxon>
        <taxon>Oomycota</taxon>
        <taxon>Peronosporomycetes</taxon>
        <taxon>Peronosporales</taxon>
        <taxon>Peronosporaceae</taxon>
        <taxon>Phytophthora</taxon>
    </lineage>
</organism>
<evidence type="ECO:0000313" key="2">
    <source>
        <dbReference type="EMBL" id="KAG2891213.1"/>
    </source>
</evidence>
<evidence type="ECO:0000313" key="7">
    <source>
        <dbReference type="Proteomes" id="UP000251314"/>
    </source>
</evidence>
<dbReference type="EMBL" id="RCMK01001206">
    <property type="protein sequence ID" value="KAG2899342.1"/>
    <property type="molecule type" value="Genomic_DNA"/>
</dbReference>
<dbReference type="Proteomes" id="UP000251314">
    <property type="component" value="Unassembled WGS sequence"/>
</dbReference>
<dbReference type="EMBL" id="RCMI01001077">
    <property type="protein sequence ID" value="KAG2891213.1"/>
    <property type="molecule type" value="Genomic_DNA"/>
</dbReference>
<dbReference type="Proteomes" id="UP000736787">
    <property type="component" value="Unassembled WGS sequence"/>
</dbReference>
<keyword evidence="7" id="KW-1185">Reference proteome</keyword>
<dbReference type="Proteomes" id="UP000774804">
    <property type="component" value="Unassembled WGS sequence"/>
</dbReference>
<reference evidence="1" key="2">
    <citation type="submission" date="2018-10" db="EMBL/GenBank/DDBJ databases">
        <title>Effector identification in a new, highly contiguous assembly of the strawberry crown rot pathogen Phytophthora cactorum.</title>
        <authorList>
            <person name="Armitage A.D."/>
            <person name="Nellist C.F."/>
            <person name="Bates H."/>
            <person name="Vickerstaff R.J."/>
            <person name="Harrison R.J."/>
        </authorList>
    </citation>
    <scope>NUCLEOTIDE SEQUENCE</scope>
    <source>
        <strain evidence="1">15-7</strain>
        <strain evidence="2">4032</strain>
        <strain evidence="3">4040</strain>
        <strain evidence="4">P415</strain>
        <strain evidence="5">P421</strain>
    </source>
</reference>
<dbReference type="EMBL" id="RCMG01000948">
    <property type="protein sequence ID" value="KAG2841191.1"/>
    <property type="molecule type" value="Genomic_DNA"/>
</dbReference>
<protein>
    <submittedName>
        <fullName evidence="6">Uncharacterized protein</fullName>
    </submittedName>
</protein>
<evidence type="ECO:0000313" key="6">
    <source>
        <dbReference type="EMBL" id="RAW25173.1"/>
    </source>
</evidence>
<dbReference type="AlphaFoldDB" id="A0A329RKA9"/>
<evidence type="ECO:0000313" key="5">
    <source>
        <dbReference type="EMBL" id="KAG3212631.1"/>
    </source>
</evidence>
<evidence type="ECO:0000313" key="1">
    <source>
        <dbReference type="EMBL" id="KAG2841191.1"/>
    </source>
</evidence>
<dbReference type="EMBL" id="RCMV01000815">
    <property type="protein sequence ID" value="KAG3212631.1"/>
    <property type="molecule type" value="Genomic_DNA"/>
</dbReference>
<accession>A0A329RKA9</accession>
<gene>
    <name evidence="6" type="ORF">PC110_g18409</name>
    <name evidence="1" type="ORF">PC113_g19087</name>
    <name evidence="2" type="ORF">PC115_g19274</name>
    <name evidence="3" type="ORF">PC117_g22263</name>
    <name evidence="4" type="ORF">PC118_g20287</name>
    <name evidence="5" type="ORF">PC129_g16411</name>
</gene>
<dbReference type="VEuPathDB" id="FungiDB:PC110_g18409"/>
<name>A0A329RKA9_9STRA</name>
<proteinExistence type="predicted"/>
<dbReference type="EMBL" id="RCML01001207">
    <property type="protein sequence ID" value="KAG2964498.1"/>
    <property type="molecule type" value="Genomic_DNA"/>
</dbReference>
<sequence>MTSSIDDSVNQLLSRIEELALDEPEEEEDAVEKIE</sequence>
<comment type="caution">
    <text evidence="6">The sequence shown here is derived from an EMBL/GenBank/DDBJ whole genome shotgun (WGS) entry which is preliminary data.</text>
</comment>
<evidence type="ECO:0000313" key="3">
    <source>
        <dbReference type="EMBL" id="KAG2899342.1"/>
    </source>
</evidence>